<keyword evidence="5 9" id="KW-1133">Transmembrane helix</keyword>
<dbReference type="Pfam" id="PF13813">
    <property type="entry name" value="MBOAT_2"/>
    <property type="match status" value="1"/>
</dbReference>
<feature type="transmembrane region" description="Helical" evidence="9">
    <location>
        <begin position="7"/>
        <end position="26"/>
    </location>
</feature>
<dbReference type="InterPro" id="IPR044851">
    <property type="entry name" value="Wax_synthase"/>
</dbReference>
<sequence>MEDEIQNFIKVWIKAIVCLCYCYYVSSRIPKGIFRLLSLLPIVFIFLLLPLTLIPNSFFHVAGPTIFFLVWLCPFKLLIFSFDQGPLSPLPPNILHFILIASLPIKVNPQDLTKNPEKQISILKLKPILFIKLLLLAAIVRAYAYRDNLHPHLILFFYCCHIYLGLELILGLCAAPTQAVFGFQIEPQFNEPYLTTSLQDFWGRRWNLIVTSILRPTVYDPIRRMCTRVLGPHYGSMPAMLASFLVSGLMHELIYYYLIRVPPTWEVTWFFVLHGVCTAVEVEVKRVARRRGWRLHRFVSGPLTVAFLAVTGEWLFFPQLKRNGVDTKVIEEYSVMVDFVKSKLQ</sequence>
<dbReference type="InterPro" id="IPR017088">
    <property type="entry name" value="Wax_synthase_Magnoliopsida"/>
</dbReference>
<keyword evidence="4 9" id="KW-0812">Transmembrane</keyword>
<dbReference type="AlphaFoldDB" id="A0AAE1JUK3"/>
<comment type="caution">
    <text evidence="11">The sequence shown here is derived from an EMBL/GenBank/DDBJ whole genome shotgun (WGS) entry which is preliminary data.</text>
</comment>
<evidence type="ECO:0000256" key="2">
    <source>
        <dbReference type="ARBA" id="ARBA00007282"/>
    </source>
</evidence>
<dbReference type="GO" id="GO:0006629">
    <property type="term" value="P:lipid metabolic process"/>
    <property type="evidence" value="ECO:0007669"/>
    <property type="project" value="UniProtKB-KW"/>
</dbReference>
<evidence type="ECO:0000256" key="8">
    <source>
        <dbReference type="ARBA" id="ARBA00023315"/>
    </source>
</evidence>
<evidence type="ECO:0000256" key="4">
    <source>
        <dbReference type="ARBA" id="ARBA00022692"/>
    </source>
</evidence>
<feature type="transmembrane region" description="Helical" evidence="9">
    <location>
        <begin position="128"/>
        <end position="146"/>
    </location>
</feature>
<keyword evidence="8" id="KW-0012">Acyltransferase</keyword>
<feature type="transmembrane region" description="Helical" evidence="9">
    <location>
        <begin position="238"/>
        <end position="259"/>
    </location>
</feature>
<evidence type="ECO:0000259" key="10">
    <source>
        <dbReference type="Pfam" id="PF13813"/>
    </source>
</evidence>
<comment type="subcellular location">
    <subcellularLocation>
        <location evidence="1">Membrane</location>
        <topology evidence="1">Multi-pass membrane protein</topology>
    </subcellularLocation>
</comment>
<gene>
    <name evidence="11" type="ORF">QN277_018478</name>
</gene>
<feature type="domain" description="Wax synthase" evidence="10">
    <location>
        <begin position="186"/>
        <end position="272"/>
    </location>
</feature>
<organism evidence="11 12">
    <name type="scientific">Acacia crassicarpa</name>
    <name type="common">northern wattle</name>
    <dbReference type="NCBI Taxonomy" id="499986"/>
    <lineage>
        <taxon>Eukaryota</taxon>
        <taxon>Viridiplantae</taxon>
        <taxon>Streptophyta</taxon>
        <taxon>Embryophyta</taxon>
        <taxon>Tracheophyta</taxon>
        <taxon>Spermatophyta</taxon>
        <taxon>Magnoliopsida</taxon>
        <taxon>eudicotyledons</taxon>
        <taxon>Gunneridae</taxon>
        <taxon>Pentapetalae</taxon>
        <taxon>rosids</taxon>
        <taxon>fabids</taxon>
        <taxon>Fabales</taxon>
        <taxon>Fabaceae</taxon>
        <taxon>Caesalpinioideae</taxon>
        <taxon>mimosoid clade</taxon>
        <taxon>Acacieae</taxon>
        <taxon>Acacia</taxon>
    </lineage>
</organism>
<keyword evidence="7 9" id="KW-0472">Membrane</keyword>
<evidence type="ECO:0000256" key="3">
    <source>
        <dbReference type="ARBA" id="ARBA00022679"/>
    </source>
</evidence>
<dbReference type="GO" id="GO:0016020">
    <property type="term" value="C:membrane"/>
    <property type="evidence" value="ECO:0007669"/>
    <property type="project" value="UniProtKB-SubCell"/>
</dbReference>
<dbReference type="PANTHER" id="PTHR31595:SF70">
    <property type="entry name" value="LONG-CHAIN-ALCOHOL O-FATTY-ACYLTRANSFERASE 3-RELATED"/>
    <property type="match status" value="1"/>
</dbReference>
<protein>
    <recommendedName>
        <fullName evidence="10">Wax synthase domain-containing protein</fullName>
    </recommendedName>
</protein>
<feature type="transmembrane region" description="Helical" evidence="9">
    <location>
        <begin position="32"/>
        <end position="51"/>
    </location>
</feature>
<keyword evidence="3" id="KW-0808">Transferase</keyword>
<comment type="similarity">
    <text evidence="2">Belongs to the wax synthase family.</text>
</comment>
<evidence type="ECO:0000256" key="6">
    <source>
        <dbReference type="ARBA" id="ARBA00023098"/>
    </source>
</evidence>
<evidence type="ECO:0000256" key="9">
    <source>
        <dbReference type="SAM" id="Phobius"/>
    </source>
</evidence>
<keyword evidence="6" id="KW-0443">Lipid metabolism</keyword>
<feature type="transmembrane region" description="Helical" evidence="9">
    <location>
        <begin position="58"/>
        <end position="78"/>
    </location>
</feature>
<accession>A0AAE1JUK3</accession>
<reference evidence="11" key="1">
    <citation type="submission" date="2023-10" db="EMBL/GenBank/DDBJ databases">
        <title>Chromosome-level genome of the transformable northern wattle, Acacia crassicarpa.</title>
        <authorList>
            <person name="Massaro I."/>
            <person name="Sinha N.R."/>
            <person name="Poethig S."/>
            <person name="Leichty A.R."/>
        </authorList>
    </citation>
    <scope>NUCLEOTIDE SEQUENCE</scope>
    <source>
        <strain evidence="11">Acra3RX</strain>
        <tissue evidence="11">Leaf</tissue>
    </source>
</reference>
<dbReference type="InterPro" id="IPR032805">
    <property type="entry name" value="Wax_synthase_dom"/>
</dbReference>
<evidence type="ECO:0000256" key="5">
    <source>
        <dbReference type="ARBA" id="ARBA00022989"/>
    </source>
</evidence>
<name>A0AAE1JUK3_9FABA</name>
<feature type="transmembrane region" description="Helical" evidence="9">
    <location>
        <begin position="152"/>
        <end position="175"/>
    </location>
</feature>
<keyword evidence="12" id="KW-1185">Reference proteome</keyword>
<dbReference type="EMBL" id="JAWXYG010000004">
    <property type="protein sequence ID" value="KAK4275386.1"/>
    <property type="molecule type" value="Genomic_DNA"/>
</dbReference>
<dbReference type="GO" id="GO:0008374">
    <property type="term" value="F:O-acyltransferase activity"/>
    <property type="evidence" value="ECO:0007669"/>
    <property type="project" value="InterPro"/>
</dbReference>
<dbReference type="PANTHER" id="PTHR31595">
    <property type="entry name" value="LONG-CHAIN-ALCOHOL O-FATTY-ACYLTRANSFERASE 3-RELATED"/>
    <property type="match status" value="1"/>
</dbReference>
<feature type="transmembrane region" description="Helical" evidence="9">
    <location>
        <begin position="296"/>
        <end position="317"/>
    </location>
</feature>
<proteinExistence type="inferred from homology"/>
<dbReference type="Proteomes" id="UP001293593">
    <property type="component" value="Unassembled WGS sequence"/>
</dbReference>
<evidence type="ECO:0000313" key="12">
    <source>
        <dbReference type="Proteomes" id="UP001293593"/>
    </source>
</evidence>
<dbReference type="PIRSF" id="PIRSF037006">
    <property type="entry name" value="Wax_synthase"/>
    <property type="match status" value="1"/>
</dbReference>
<evidence type="ECO:0000313" key="11">
    <source>
        <dbReference type="EMBL" id="KAK4275386.1"/>
    </source>
</evidence>
<evidence type="ECO:0000256" key="7">
    <source>
        <dbReference type="ARBA" id="ARBA00023136"/>
    </source>
</evidence>
<feature type="transmembrane region" description="Helical" evidence="9">
    <location>
        <begin position="265"/>
        <end position="284"/>
    </location>
</feature>
<evidence type="ECO:0000256" key="1">
    <source>
        <dbReference type="ARBA" id="ARBA00004141"/>
    </source>
</evidence>